<dbReference type="PRINTS" id="PR00260">
    <property type="entry name" value="CHEMTRNSDUCR"/>
</dbReference>
<dbReference type="GO" id="GO:0005886">
    <property type="term" value="C:plasma membrane"/>
    <property type="evidence" value="ECO:0007669"/>
    <property type="project" value="TreeGrafter"/>
</dbReference>
<evidence type="ECO:0000256" key="5">
    <source>
        <dbReference type="SAM" id="MobiDB-lite"/>
    </source>
</evidence>
<evidence type="ECO:0000313" key="12">
    <source>
        <dbReference type="Proteomes" id="UP000826513"/>
    </source>
</evidence>
<keyword evidence="12" id="KW-1185">Reference proteome</keyword>
<evidence type="ECO:0000313" key="10">
    <source>
        <dbReference type="EMBL" id="QYA07282.1"/>
    </source>
</evidence>
<comment type="subcellular location">
    <subcellularLocation>
        <location evidence="1">Membrane</location>
    </subcellularLocation>
</comment>
<reference evidence="9 11" key="1">
    <citation type="submission" date="2019-04" db="EMBL/GenBank/DDBJ databases">
        <title>Complete genome sequence of Agrobacterium larrymoorei CFBP5473.</title>
        <authorList>
            <person name="Haryono M."/>
            <person name="Chou L."/>
            <person name="Lin Y.-C."/>
            <person name="Lai E.-M."/>
            <person name="Kuo C.-H."/>
        </authorList>
    </citation>
    <scope>NUCLEOTIDE SEQUENCE [LARGE SCALE GENOMIC DNA]</scope>
    <source>
        <strain evidence="9 11">CFBP5473</strain>
    </source>
</reference>
<dbReference type="SUPFAM" id="SSF158472">
    <property type="entry name" value="HAMP domain-like"/>
    <property type="match status" value="1"/>
</dbReference>
<dbReference type="AlphaFoldDB" id="A0A4D7DNT3"/>
<dbReference type="GO" id="GO:0007165">
    <property type="term" value="P:signal transduction"/>
    <property type="evidence" value="ECO:0007669"/>
    <property type="project" value="UniProtKB-KW"/>
</dbReference>
<dbReference type="PROSITE" id="PS50111">
    <property type="entry name" value="CHEMOTAXIS_TRANSDUC_2"/>
    <property type="match status" value="1"/>
</dbReference>
<evidence type="ECO:0000256" key="6">
    <source>
        <dbReference type="SAM" id="Phobius"/>
    </source>
</evidence>
<keyword evidence="6" id="KW-0472">Membrane</keyword>
<dbReference type="Pfam" id="PF12729">
    <property type="entry name" value="4HB_MCP_1"/>
    <property type="match status" value="1"/>
</dbReference>
<dbReference type="SUPFAM" id="SSF58104">
    <property type="entry name" value="Methyl-accepting chemotaxis protein (MCP) signaling domain"/>
    <property type="match status" value="1"/>
</dbReference>
<proteinExistence type="inferred from homology"/>
<dbReference type="SMART" id="SM00283">
    <property type="entry name" value="MA"/>
    <property type="match status" value="1"/>
</dbReference>
<feature type="transmembrane region" description="Helical" evidence="6">
    <location>
        <begin position="190"/>
        <end position="211"/>
    </location>
</feature>
<dbReference type="GO" id="GO:0004888">
    <property type="term" value="F:transmembrane signaling receptor activity"/>
    <property type="evidence" value="ECO:0007669"/>
    <property type="project" value="InterPro"/>
</dbReference>
<dbReference type="Pfam" id="PF00672">
    <property type="entry name" value="HAMP"/>
    <property type="match status" value="1"/>
</dbReference>
<dbReference type="CDD" id="cd06225">
    <property type="entry name" value="HAMP"/>
    <property type="match status" value="1"/>
</dbReference>
<dbReference type="RefSeq" id="WP_027674235.1">
    <property type="nucleotide sequence ID" value="NZ_CP039691.1"/>
</dbReference>
<evidence type="ECO:0000256" key="2">
    <source>
        <dbReference type="ARBA" id="ARBA00022500"/>
    </source>
</evidence>
<dbReference type="SMART" id="SM00304">
    <property type="entry name" value="HAMP"/>
    <property type="match status" value="1"/>
</dbReference>
<dbReference type="Proteomes" id="UP000298545">
    <property type="component" value="Chromosome circular"/>
</dbReference>
<dbReference type="Proteomes" id="UP000826513">
    <property type="component" value="Chromosome 1"/>
</dbReference>
<dbReference type="EMBL" id="CP039691">
    <property type="protein sequence ID" value="QCI97284.1"/>
    <property type="molecule type" value="Genomic_DNA"/>
</dbReference>
<evidence type="ECO:0000259" key="8">
    <source>
        <dbReference type="PROSITE" id="PS50885"/>
    </source>
</evidence>
<accession>A0A4D7DNT3</accession>
<keyword evidence="2" id="KW-0145">Chemotaxis</keyword>
<evidence type="ECO:0000256" key="3">
    <source>
        <dbReference type="ARBA" id="ARBA00029447"/>
    </source>
</evidence>
<protein>
    <submittedName>
        <fullName evidence="9">HAMP domain-containing protein</fullName>
    </submittedName>
    <submittedName>
        <fullName evidence="10">MCP four helix bundle domain-containing protein</fullName>
    </submittedName>
</protein>
<dbReference type="InterPro" id="IPR004089">
    <property type="entry name" value="MCPsignal_dom"/>
</dbReference>
<dbReference type="PROSITE" id="PS50885">
    <property type="entry name" value="HAMP"/>
    <property type="match status" value="2"/>
</dbReference>
<evidence type="ECO:0000313" key="11">
    <source>
        <dbReference type="Proteomes" id="UP000298545"/>
    </source>
</evidence>
<evidence type="ECO:0000313" key="9">
    <source>
        <dbReference type="EMBL" id="QCI97284.1"/>
    </source>
</evidence>
<feature type="domain" description="HAMP" evidence="8">
    <location>
        <begin position="289"/>
        <end position="341"/>
    </location>
</feature>
<dbReference type="FunFam" id="1.10.287.950:FF:000001">
    <property type="entry name" value="Methyl-accepting chemotaxis sensory transducer"/>
    <property type="match status" value="1"/>
</dbReference>
<dbReference type="KEGG" id="alf:CFBP5473_04725"/>
<dbReference type="OrthoDB" id="7293398at2"/>
<keyword evidence="6" id="KW-0812">Transmembrane</keyword>
<dbReference type="InterPro" id="IPR003660">
    <property type="entry name" value="HAMP_dom"/>
</dbReference>
<dbReference type="InterPro" id="IPR024478">
    <property type="entry name" value="HlyB_4HB_MCP"/>
</dbReference>
<dbReference type="InterPro" id="IPR004090">
    <property type="entry name" value="Chemotax_Me-accpt_rcpt"/>
</dbReference>
<name>A0A4D7DNT3_9HYPH</name>
<feature type="domain" description="HAMP" evidence="8">
    <location>
        <begin position="208"/>
        <end position="261"/>
    </location>
</feature>
<comment type="similarity">
    <text evidence="3">Belongs to the methyl-accepting chemotaxis (MCP) protein family.</text>
</comment>
<dbReference type="GO" id="GO:0006935">
    <property type="term" value="P:chemotaxis"/>
    <property type="evidence" value="ECO:0007669"/>
    <property type="project" value="UniProtKB-KW"/>
</dbReference>
<feature type="domain" description="Methyl-accepting transducer" evidence="7">
    <location>
        <begin position="346"/>
        <end position="575"/>
    </location>
</feature>
<reference evidence="10 12" key="2">
    <citation type="submission" date="2021-03" db="EMBL/GenBank/DDBJ databases">
        <title>Rapid diversification of plasmids in a genus of pathogenic and nitrogen fixing bacteria.</title>
        <authorList>
            <person name="Weisberg A.J."/>
            <person name="Miller M."/>
            <person name="Ream W."/>
            <person name="Grunwald N.J."/>
            <person name="Chang J.H."/>
        </authorList>
    </citation>
    <scope>NUCLEOTIDE SEQUENCE [LARGE SCALE GENOMIC DNA]</scope>
    <source>
        <strain evidence="10 12">AF3.44</strain>
    </source>
</reference>
<dbReference type="Gene3D" id="1.10.8.500">
    <property type="entry name" value="HAMP domain in histidine kinase"/>
    <property type="match status" value="1"/>
</dbReference>
<keyword evidence="4" id="KW-0807">Transducer</keyword>
<dbReference type="EMBL" id="CP072167">
    <property type="protein sequence ID" value="QYA07282.1"/>
    <property type="molecule type" value="Genomic_DNA"/>
</dbReference>
<gene>
    <name evidence="9" type="ORF">CFBP5473_04725</name>
    <name evidence="10" type="ORF">J5285_00675</name>
</gene>
<keyword evidence="6" id="KW-1133">Transmembrane helix</keyword>
<evidence type="ECO:0000256" key="1">
    <source>
        <dbReference type="ARBA" id="ARBA00004370"/>
    </source>
</evidence>
<evidence type="ECO:0000259" key="7">
    <source>
        <dbReference type="PROSITE" id="PS50111"/>
    </source>
</evidence>
<dbReference type="CDD" id="cd11386">
    <property type="entry name" value="MCP_signal"/>
    <property type="match status" value="1"/>
</dbReference>
<dbReference type="Pfam" id="PF00015">
    <property type="entry name" value="MCPsignal"/>
    <property type="match status" value="1"/>
</dbReference>
<dbReference type="Gene3D" id="1.10.287.950">
    <property type="entry name" value="Methyl-accepting chemotaxis protein"/>
    <property type="match status" value="1"/>
</dbReference>
<dbReference type="PANTHER" id="PTHR43531">
    <property type="entry name" value="PROTEIN ICFG"/>
    <property type="match status" value="1"/>
</dbReference>
<feature type="region of interest" description="Disordered" evidence="5">
    <location>
        <begin position="261"/>
        <end position="283"/>
    </location>
</feature>
<sequence length="644" mass="68432">MNMKIRVLLPLLFSLLVVFGVGQGVLALFAINTIDTQVGNISKRLDRTVQIGEMEGSFSDVRRQFTLILAAQTPEEARPLVQAAKDAAQRKQAQFDAYDRTITLPKTRALFDQVKTAIAEYESAGNKVIDLKLAGDNAEAKRVTTEEMTPTGAKAASLMAQMIAMNVELGNAAEAAAKGSAKSAFISTSIALVLVAAIAIIATLLSFFRIARPIEDITRSMNALASGDTASEIPHGARKDEIGDMAAAVAVFRQNALERERLEQEAEESRDASEQRRIAREEQKAQEAADVQFAVDGLADGLRHLADGDMTFRLNTPFVGQLDGVRLNYNESVEKLQTVLRSVGENARMIDAGANEIRSATEDLSKRTEQQAASVEETAAALEQVTTAVKDSAVKAGEAGELVTQTRAGAERSGEVVRKAVVAMEEIEKSSTEISSIIGVIDDIAFQTNLLALNAGVEAARAGEAGKGFAVVAQEVRELAQRSASAAREIKTLITKSGEQVRDGVELVGETGRALQSIVSEVQEINRNVTAIVGSAKEQSTGLSEINSAVNQMDQGTQQNASMVEETSAATHSLAAQAASLMALLGQFKLEGGAQIRAVSSQGHRTSETAKPSPARALGQRLASAFTSKGSAAVAVSQDSWTEF</sequence>
<dbReference type="PANTHER" id="PTHR43531:SF11">
    <property type="entry name" value="METHYL-ACCEPTING CHEMOTAXIS PROTEIN 3"/>
    <property type="match status" value="1"/>
</dbReference>
<dbReference type="InterPro" id="IPR051310">
    <property type="entry name" value="MCP_chemotaxis"/>
</dbReference>
<dbReference type="STRING" id="1367849.GCA_000518585_01398"/>
<dbReference type="InterPro" id="IPR047347">
    <property type="entry name" value="YvaQ-like_sensor"/>
</dbReference>
<dbReference type="CDD" id="cd19411">
    <property type="entry name" value="MCP2201-like_sensor"/>
    <property type="match status" value="1"/>
</dbReference>
<organism evidence="9 11">
    <name type="scientific">Agrobacterium larrymoorei</name>
    <dbReference type="NCBI Taxonomy" id="160699"/>
    <lineage>
        <taxon>Bacteria</taxon>
        <taxon>Pseudomonadati</taxon>
        <taxon>Pseudomonadota</taxon>
        <taxon>Alphaproteobacteria</taxon>
        <taxon>Hyphomicrobiales</taxon>
        <taxon>Rhizobiaceae</taxon>
        <taxon>Rhizobium/Agrobacterium group</taxon>
        <taxon>Agrobacterium</taxon>
    </lineage>
</organism>
<evidence type="ECO:0000256" key="4">
    <source>
        <dbReference type="PROSITE-ProRule" id="PRU00284"/>
    </source>
</evidence>